<evidence type="ECO:0000256" key="3">
    <source>
        <dbReference type="ARBA" id="ARBA00022691"/>
    </source>
</evidence>
<keyword evidence="2" id="KW-0808">Transferase</keyword>
<name>A0A9P6EET9_9AGAR</name>
<dbReference type="GO" id="GO:0032259">
    <property type="term" value="P:methylation"/>
    <property type="evidence" value="ECO:0007669"/>
    <property type="project" value="UniProtKB-KW"/>
</dbReference>
<evidence type="ECO:0000256" key="4">
    <source>
        <dbReference type="ARBA" id="ARBA00023015"/>
    </source>
</evidence>
<proteinExistence type="predicted"/>
<dbReference type="SUPFAM" id="SSF82199">
    <property type="entry name" value="SET domain"/>
    <property type="match status" value="1"/>
</dbReference>
<evidence type="ECO:0000256" key="6">
    <source>
        <dbReference type="ARBA" id="ARBA00048568"/>
    </source>
</evidence>
<evidence type="ECO:0000259" key="8">
    <source>
        <dbReference type="PROSITE" id="PS51633"/>
    </source>
</evidence>
<comment type="catalytic activity">
    <reaction evidence="6">
        <text>L-lysyl(27)-[histone H3] + 3 S-adenosyl-L-methionine = N(6),N(6),N(6)-trimethyl-L-lysyl(27)-[histone H3] + 3 S-adenosyl-L-homocysteine + 3 H(+)</text>
        <dbReference type="Rhea" id="RHEA:60292"/>
        <dbReference type="Rhea" id="RHEA-COMP:15535"/>
        <dbReference type="Rhea" id="RHEA-COMP:15548"/>
        <dbReference type="ChEBI" id="CHEBI:15378"/>
        <dbReference type="ChEBI" id="CHEBI:29969"/>
        <dbReference type="ChEBI" id="CHEBI:57856"/>
        <dbReference type="ChEBI" id="CHEBI:59789"/>
        <dbReference type="ChEBI" id="CHEBI:61961"/>
        <dbReference type="EC" id="2.1.1.356"/>
    </reaction>
</comment>
<dbReference type="InterPro" id="IPR041355">
    <property type="entry name" value="Pre-SET_CXC"/>
</dbReference>
<feature type="domain" description="SET" evidence="7">
    <location>
        <begin position="501"/>
        <end position="625"/>
    </location>
</feature>
<accession>A0A9P6EET9</accession>
<dbReference type="GO" id="GO:0140951">
    <property type="term" value="F:histone H3K27 trimethyltransferase activity"/>
    <property type="evidence" value="ECO:0007669"/>
    <property type="project" value="UniProtKB-EC"/>
</dbReference>
<organism evidence="9 10">
    <name type="scientific">Crepidotus variabilis</name>
    <dbReference type="NCBI Taxonomy" id="179855"/>
    <lineage>
        <taxon>Eukaryota</taxon>
        <taxon>Fungi</taxon>
        <taxon>Dikarya</taxon>
        <taxon>Basidiomycota</taxon>
        <taxon>Agaricomycotina</taxon>
        <taxon>Agaricomycetes</taxon>
        <taxon>Agaricomycetidae</taxon>
        <taxon>Agaricales</taxon>
        <taxon>Agaricineae</taxon>
        <taxon>Crepidotaceae</taxon>
        <taxon>Crepidotus</taxon>
    </lineage>
</organism>
<dbReference type="AlphaFoldDB" id="A0A9P6EET9"/>
<dbReference type="Pfam" id="PF00856">
    <property type="entry name" value="SET"/>
    <property type="match status" value="1"/>
</dbReference>
<dbReference type="InterPro" id="IPR001214">
    <property type="entry name" value="SET_dom"/>
</dbReference>
<dbReference type="EMBL" id="MU157859">
    <property type="protein sequence ID" value="KAF9527650.1"/>
    <property type="molecule type" value="Genomic_DNA"/>
</dbReference>
<dbReference type="OrthoDB" id="6141102at2759"/>
<dbReference type="Gene3D" id="2.170.270.10">
    <property type="entry name" value="SET domain"/>
    <property type="match status" value="1"/>
</dbReference>
<evidence type="ECO:0000256" key="5">
    <source>
        <dbReference type="ARBA" id="ARBA00023163"/>
    </source>
</evidence>
<feature type="domain" description="CXC" evidence="8">
    <location>
        <begin position="383"/>
        <end position="502"/>
    </location>
</feature>
<dbReference type="PANTHER" id="PTHR45747">
    <property type="entry name" value="HISTONE-LYSINE N-METHYLTRANSFERASE E(Z)"/>
    <property type="match status" value="1"/>
</dbReference>
<evidence type="ECO:0000256" key="1">
    <source>
        <dbReference type="ARBA" id="ARBA00022603"/>
    </source>
</evidence>
<dbReference type="GO" id="GO:0031507">
    <property type="term" value="P:heterochromatin formation"/>
    <property type="evidence" value="ECO:0007669"/>
    <property type="project" value="TreeGrafter"/>
</dbReference>
<dbReference type="Pfam" id="PF18264">
    <property type="entry name" value="preSET_CXC"/>
    <property type="match status" value="1"/>
</dbReference>
<comment type="caution">
    <text evidence="9">The sequence shown here is derived from an EMBL/GenBank/DDBJ whole genome shotgun (WGS) entry which is preliminary data.</text>
</comment>
<evidence type="ECO:0000259" key="7">
    <source>
        <dbReference type="PROSITE" id="PS50280"/>
    </source>
</evidence>
<protein>
    <submittedName>
        <fullName evidence="9">Uncharacterized protein</fullName>
    </submittedName>
</protein>
<gene>
    <name evidence="9" type="ORF">CPB83DRAFT_907467</name>
</gene>
<dbReference type="GO" id="GO:0035098">
    <property type="term" value="C:ESC/E(Z) complex"/>
    <property type="evidence" value="ECO:0007669"/>
    <property type="project" value="TreeGrafter"/>
</dbReference>
<evidence type="ECO:0000313" key="10">
    <source>
        <dbReference type="Proteomes" id="UP000807306"/>
    </source>
</evidence>
<dbReference type="InterPro" id="IPR026489">
    <property type="entry name" value="CXC_dom"/>
</dbReference>
<reference evidence="9" key="1">
    <citation type="submission" date="2020-11" db="EMBL/GenBank/DDBJ databases">
        <authorList>
            <consortium name="DOE Joint Genome Institute"/>
            <person name="Ahrendt S."/>
            <person name="Riley R."/>
            <person name="Andreopoulos W."/>
            <person name="Labutti K."/>
            <person name="Pangilinan J."/>
            <person name="Ruiz-Duenas F.J."/>
            <person name="Barrasa J.M."/>
            <person name="Sanchez-Garcia M."/>
            <person name="Camarero S."/>
            <person name="Miyauchi S."/>
            <person name="Serrano A."/>
            <person name="Linde D."/>
            <person name="Babiker R."/>
            <person name="Drula E."/>
            <person name="Ayuso-Fernandez I."/>
            <person name="Pacheco R."/>
            <person name="Padilla G."/>
            <person name="Ferreira P."/>
            <person name="Barriuso J."/>
            <person name="Kellner H."/>
            <person name="Castanera R."/>
            <person name="Alfaro M."/>
            <person name="Ramirez L."/>
            <person name="Pisabarro A.G."/>
            <person name="Kuo A."/>
            <person name="Tritt A."/>
            <person name="Lipzen A."/>
            <person name="He G."/>
            <person name="Yan M."/>
            <person name="Ng V."/>
            <person name="Cullen D."/>
            <person name="Martin F."/>
            <person name="Rosso M.-N."/>
            <person name="Henrissat B."/>
            <person name="Hibbett D."/>
            <person name="Martinez A.T."/>
            <person name="Grigoriev I.V."/>
        </authorList>
    </citation>
    <scope>NUCLEOTIDE SEQUENCE</scope>
    <source>
        <strain evidence="9">CBS 506.95</strain>
    </source>
</reference>
<dbReference type="SMART" id="SM00317">
    <property type="entry name" value="SET"/>
    <property type="match status" value="1"/>
</dbReference>
<dbReference type="InterPro" id="IPR046341">
    <property type="entry name" value="SET_dom_sf"/>
</dbReference>
<keyword evidence="4" id="KW-0805">Transcription regulation</keyword>
<dbReference type="InterPro" id="IPR045318">
    <property type="entry name" value="EZH1/2-like"/>
</dbReference>
<keyword evidence="3" id="KW-0949">S-adenosyl-L-methionine</keyword>
<dbReference type="GO" id="GO:0003682">
    <property type="term" value="F:chromatin binding"/>
    <property type="evidence" value="ECO:0007669"/>
    <property type="project" value="TreeGrafter"/>
</dbReference>
<dbReference type="PROSITE" id="PS50280">
    <property type="entry name" value="SET"/>
    <property type="match status" value="1"/>
</dbReference>
<evidence type="ECO:0000256" key="2">
    <source>
        <dbReference type="ARBA" id="ARBA00022679"/>
    </source>
</evidence>
<keyword evidence="10" id="KW-1185">Reference proteome</keyword>
<evidence type="ECO:0000313" key="9">
    <source>
        <dbReference type="EMBL" id="KAF9527650.1"/>
    </source>
</evidence>
<keyword evidence="1" id="KW-0489">Methyltransferase</keyword>
<sequence length="635" mass="72656">MSDDLEAPTNREDQLENFAEDLNCKLATAVYRQLWKEFYQWEEETCVATILGLSPNLSPFFSTDFGNTSSITISNRLDEDSDWFTFEDWDHNHSTISTYPLNSNTAHIVRSSGESMDSHPHYTSCTSASKNVRSRVIPLEILEFLPFADDPAFQGKSEEYLRQFCYFGWQVDLWDPDREIIFLELSRRLHFNHNFAYADIDELRMFHVLIRKNSRSGLIWETCQRDKDAWPGSQTSILGYESFPTSYFNPPEQLLEDIEKDSVFFCDNLNCVGSACMTHGLGSKIALPSPTLSNQDMMSQQRPPCPLNCFQLCDVDTLDLETEVQSMMSRHLPQTIASAKDAITLASDTLPCDLAIICQLPCFETYILRLSLFTDEQIHDNKNLQVKIEKEPAPNIEFYEELYAAEECPQRATPCHHIGPCNRFSNCSCYNNKQRCQRTCCCPTSCKMRFEGCKCTGARPCDIPEYCICTRMHRECDPDVCLNCDARCAKGIGRHLGCRNVNVQQARFPRLWIHPATYGMGAFTTEKMGIGKYIGEYVGEVIPSETYQALDILQRFTQYNYAFGLSKDSSLDSSTIGNETRYLNHSNEANCEARVLLVNGDPRIALFAKDKEPIDTREELFLDYGGAYWQHKENE</sequence>
<dbReference type="Proteomes" id="UP000807306">
    <property type="component" value="Unassembled WGS sequence"/>
</dbReference>
<dbReference type="PANTHER" id="PTHR45747:SF4">
    <property type="entry name" value="HISTONE-LYSINE N-METHYLTRANSFERASE E(Z)"/>
    <property type="match status" value="1"/>
</dbReference>
<keyword evidence="5" id="KW-0804">Transcription</keyword>
<dbReference type="PROSITE" id="PS51633">
    <property type="entry name" value="CXC"/>
    <property type="match status" value="1"/>
</dbReference>